<dbReference type="Gene3D" id="2.60.40.10">
    <property type="entry name" value="Immunoglobulins"/>
    <property type="match status" value="2"/>
</dbReference>
<keyword evidence="3" id="KW-1185">Reference proteome</keyword>
<dbReference type="RefSeq" id="WP_007621662.1">
    <property type="nucleotide sequence ID" value="NZ_BAEO01000047.1"/>
</dbReference>
<name>K6YPI3_9ALTE</name>
<accession>K6YPI3</accession>
<comment type="caution">
    <text evidence="2">The sequence shown here is derived from an EMBL/GenBank/DDBJ whole genome shotgun (WGS) entry which is preliminary data.</text>
</comment>
<dbReference type="EMBL" id="BAEO01000047">
    <property type="protein sequence ID" value="GAC20087.1"/>
    <property type="molecule type" value="Genomic_DNA"/>
</dbReference>
<evidence type="ECO:0000256" key="1">
    <source>
        <dbReference type="SAM" id="SignalP"/>
    </source>
</evidence>
<dbReference type="STRING" id="493475.GARC_3128"/>
<proteinExistence type="predicted"/>
<feature type="chain" id="PRO_5003901312" evidence="1">
    <location>
        <begin position="24"/>
        <end position="1046"/>
    </location>
</feature>
<keyword evidence="1" id="KW-0732">Signal</keyword>
<organism evidence="2 3">
    <name type="scientific">Paraglaciecola arctica BSs20135</name>
    <dbReference type="NCBI Taxonomy" id="493475"/>
    <lineage>
        <taxon>Bacteria</taxon>
        <taxon>Pseudomonadati</taxon>
        <taxon>Pseudomonadota</taxon>
        <taxon>Gammaproteobacteria</taxon>
        <taxon>Alteromonadales</taxon>
        <taxon>Alteromonadaceae</taxon>
        <taxon>Paraglaciecola</taxon>
    </lineage>
</organism>
<reference evidence="2 3" key="1">
    <citation type="journal article" date="2017" name="Antonie Van Leeuwenhoek">
        <title>Rhizobium rhizosphaerae sp. nov., a novel species isolated from rice rhizosphere.</title>
        <authorList>
            <person name="Zhao J.J."/>
            <person name="Zhang J."/>
            <person name="Zhang R.J."/>
            <person name="Zhang C.W."/>
            <person name="Yin H.Q."/>
            <person name="Zhang X.X."/>
        </authorList>
    </citation>
    <scope>NUCLEOTIDE SEQUENCE [LARGE SCALE GENOMIC DNA]</scope>
    <source>
        <strain evidence="2 3">BSs20135</strain>
    </source>
</reference>
<gene>
    <name evidence="2" type="ORF">GARC_3128</name>
</gene>
<evidence type="ECO:0000313" key="2">
    <source>
        <dbReference type="EMBL" id="GAC20087.1"/>
    </source>
</evidence>
<dbReference type="AlphaFoldDB" id="K6YPI3"/>
<sequence length="1046" mass="117617">MKSIVKKVLICSLLVLALNSSYAQSDGKPMTETQRSAFIKVLRSINQKYESISNSSEIDSEPFTTVDNNQLSPKGQPIVTADPRNDLKNNIVIVNNSQDDLVSGIPEGEDLVMSLYVNNLYVAEVFGYKSSKGAKINASDLFEILDFPIDIDFDKKIMTGWFIRESNKFEFNFNAFIDGNNMPNVSVNGISGTVGSADYLIEDNSVYVEGDLLSHWFGLGLTYKFNDLQIKLIPEEALPIETRLARQSKTINKTQKSLPTRPWKETPYQMISSPLVDLQIQHSDSSRDNSRFSSYSALGSHDLAFMNTEYYVAGRSDNELSDARIKFSKELKPGALGFLPAANISFGDINSVNINSARTGGLSRGVSFSKTLSEVNDNQRININGDIQPGWDVELYQNNILVANQTSVETGRYEFDNVDLLYGYNNFEIISYGPQGQVEHDYREVFIDSNALSSLEQDYGFSVIEVGKSLLSVNDELITENKGLLFAGSYSLGLTDWLSVSLGQSSFFSDEFENEFNYSFGTNLTLFENILLHADFSINQNNLLRSYFTGRTQWLGQSLFYSLNQQDYSLLLEDGMNKKVTDNLHLLRMGGQLLDFNSYRLNYNNQFSYRDGINGIETTQFVNQLSLSAGRFAIQHSLDWKKTQDSTNSSETVDGYMQIQRQLGRVFSRFLVGYSIKPETEINSIRTELSWSIFENLQSDFKFNYIPSAEQYRADLGLTWRYDAFTVTNNFSYNNDDEWSVGLFLRFGIGYDVDGNNAFMSSTSLTNTGVMSVRVFEDENNDGIFNEGETPIEGAKVRAIQAQRQAISGSDGIAVIKNLPVNVTTDIEIDSSTLSDPFFILSSKGVSITPRKAFLGRTEYPVVTSSEIDGTIYAVDLDSKERSLAYVPIVLLDEEGAVVATTQSEFDGYYLFVDLIPGQYFVSIASDYLKKHKMEHIDDLSVNLSVQGDVMNGSDFLIKDLEFTKGYVVKIGEFVNLPMLKVYWHLIQKRYRAKLKQSAFYVVDENSGLYQLNLGFYQDKSNGIQACDTVSAINIECSVENFEFVL</sequence>
<dbReference type="SUPFAM" id="SSF117074">
    <property type="entry name" value="Hypothetical protein PA1324"/>
    <property type="match status" value="1"/>
</dbReference>
<feature type="signal peptide" evidence="1">
    <location>
        <begin position="1"/>
        <end position="23"/>
    </location>
</feature>
<dbReference type="Proteomes" id="UP000006327">
    <property type="component" value="Unassembled WGS sequence"/>
</dbReference>
<dbReference type="InterPro" id="IPR013783">
    <property type="entry name" value="Ig-like_fold"/>
</dbReference>
<protein>
    <submittedName>
        <fullName evidence="2">Uncharacterized protein</fullName>
    </submittedName>
</protein>
<evidence type="ECO:0000313" key="3">
    <source>
        <dbReference type="Proteomes" id="UP000006327"/>
    </source>
</evidence>
<dbReference type="OrthoDB" id="121544at2"/>
<dbReference type="eggNOG" id="COG3188">
    <property type="taxonomic scope" value="Bacteria"/>
</dbReference>